<dbReference type="AlphaFoldDB" id="A0A9P1GBL9"/>
<name>A0A9P1GBL9_9DINO</name>
<dbReference type="Proteomes" id="UP001152797">
    <property type="component" value="Unassembled WGS sequence"/>
</dbReference>
<organism evidence="1">
    <name type="scientific">Cladocopium goreaui</name>
    <dbReference type="NCBI Taxonomy" id="2562237"/>
    <lineage>
        <taxon>Eukaryota</taxon>
        <taxon>Sar</taxon>
        <taxon>Alveolata</taxon>
        <taxon>Dinophyceae</taxon>
        <taxon>Suessiales</taxon>
        <taxon>Symbiodiniaceae</taxon>
        <taxon>Cladocopium</taxon>
    </lineage>
</organism>
<evidence type="ECO:0000313" key="2">
    <source>
        <dbReference type="EMBL" id="CAL1161471.1"/>
    </source>
</evidence>
<keyword evidence="3" id="KW-1185">Reference proteome</keyword>
<dbReference type="EMBL" id="CAMXCT010004201">
    <property type="protein sequence ID" value="CAI4008096.1"/>
    <property type="molecule type" value="Genomic_DNA"/>
</dbReference>
<dbReference type="EMBL" id="CAMXCT030004201">
    <property type="protein sequence ID" value="CAL4795408.1"/>
    <property type="molecule type" value="Genomic_DNA"/>
</dbReference>
<evidence type="ECO:0000313" key="1">
    <source>
        <dbReference type="EMBL" id="CAI4008096.1"/>
    </source>
</evidence>
<comment type="caution">
    <text evidence="1">The sequence shown here is derived from an EMBL/GenBank/DDBJ whole genome shotgun (WGS) entry which is preliminary data.</text>
</comment>
<reference evidence="1" key="1">
    <citation type="submission" date="2022-10" db="EMBL/GenBank/DDBJ databases">
        <authorList>
            <person name="Chen Y."/>
            <person name="Dougan E. K."/>
            <person name="Chan C."/>
            <person name="Rhodes N."/>
            <person name="Thang M."/>
        </authorList>
    </citation>
    <scope>NUCLEOTIDE SEQUENCE</scope>
</reference>
<proteinExistence type="predicted"/>
<reference evidence="2" key="2">
    <citation type="submission" date="2024-04" db="EMBL/GenBank/DDBJ databases">
        <authorList>
            <person name="Chen Y."/>
            <person name="Shah S."/>
            <person name="Dougan E. K."/>
            <person name="Thang M."/>
            <person name="Chan C."/>
        </authorList>
    </citation>
    <scope>NUCLEOTIDE SEQUENCE [LARGE SCALE GENOMIC DNA]</scope>
</reference>
<evidence type="ECO:0000313" key="3">
    <source>
        <dbReference type="Proteomes" id="UP001152797"/>
    </source>
</evidence>
<gene>
    <name evidence="1" type="ORF">C1SCF055_LOCUS33573</name>
</gene>
<sequence length="629" mass="70591">MNSSFACVYCFSEQRYRSLAELGKTVLNGIEFGQTLQDRVNEFRGRTTEHPQFKKFIGRRGKPFSGEDACLDFLNRHLTLFSSVEQLEFVLPLEFAGALHEETKLATQTLRVARALVKQSLERHVKRRRVEDFVNGTSWRRPLRLHVLSRAFQSLWGKEPQAAIPLLSSGYLKLRVALRLFQHNGEVDPRKFCLNEVEVDGDAGHWALQRKLLSTENTRKQYFVNGAILPLRVSAVSTCLLLNLHDLSPLFDPVQLEVAKNLTSVDATGAFEDYIRSALRAVMFIHTTRRYEYSSCLIGCKLLEEADLVAILGRQHLCSESLRRRLTSEGRIPLGQSSVVAVMLGRSNILGTLPGREYHDVFEQCVGFVIDAFDEHRQPRPEITDNIVLDKVWASMRCIAGFGAAGNVAEDDGASRCKEKLGILREHAAQLWEAVLQDCSGCTVSYCGRSAPVDGLDFPAVQDNLCKVTEMLQSTTTGRLFGKGRQKALRALDVEMGHSGSEEESEDASGTAVTVSNVEDLRSRVFIAKVLVHLRDWEILSLEFSTGWKTMADFGMTDCRNQARCLTPDDLEIVDTSSISGNVCRDVCPAFQNIPEYSLLTERVHVQLASCRFVLKLRPWDHACSPERS</sequence>
<protein>
    <submittedName>
        <fullName evidence="1">Uncharacterized protein</fullName>
    </submittedName>
</protein>
<accession>A0A9P1GBL9</accession>
<dbReference type="EMBL" id="CAMXCT020004201">
    <property type="protein sequence ID" value="CAL1161471.1"/>
    <property type="molecule type" value="Genomic_DNA"/>
</dbReference>